<dbReference type="GO" id="GO:0004622">
    <property type="term" value="F:phosphatidylcholine lysophospholipase activity"/>
    <property type="evidence" value="ECO:0007669"/>
    <property type="project" value="TreeGrafter"/>
</dbReference>
<accession>A0A7Z0A977</accession>
<dbReference type="AlphaFoldDB" id="A0A7Z0A977"/>
<dbReference type="SUPFAM" id="SSF52266">
    <property type="entry name" value="SGNH hydrolase"/>
    <property type="match status" value="1"/>
</dbReference>
<reference evidence="2 3" key="1">
    <citation type="submission" date="2020-07" db="EMBL/GenBank/DDBJ databases">
        <title>Sequencing the genomes of 1000 actinobacteria strains.</title>
        <authorList>
            <person name="Klenk H.-P."/>
        </authorList>
    </citation>
    <scope>NUCLEOTIDE SEQUENCE [LARGE SCALE GENOMIC DNA]</scope>
    <source>
        <strain evidence="2 3">DSM 26341</strain>
    </source>
</reference>
<dbReference type="RefSeq" id="WP_179426249.1">
    <property type="nucleotide sequence ID" value="NZ_JACBZP010000001.1"/>
</dbReference>
<dbReference type="InterPro" id="IPR051532">
    <property type="entry name" value="Ester_Hydrolysis_Enzymes"/>
</dbReference>
<dbReference type="InterPro" id="IPR036514">
    <property type="entry name" value="SGNH_hydro_sf"/>
</dbReference>
<gene>
    <name evidence="2" type="ORF">BJY26_001025</name>
</gene>
<comment type="caution">
    <text evidence="2">The sequence shown here is derived from an EMBL/GenBank/DDBJ whole genome shotgun (WGS) entry which is preliminary data.</text>
</comment>
<dbReference type="Pfam" id="PF13472">
    <property type="entry name" value="Lipase_GDSL_2"/>
    <property type="match status" value="1"/>
</dbReference>
<dbReference type="CDD" id="cd01834">
    <property type="entry name" value="SGNH_hydrolase_like_2"/>
    <property type="match status" value="1"/>
</dbReference>
<dbReference type="PANTHER" id="PTHR30383:SF5">
    <property type="entry name" value="SGNH HYDROLASE-TYPE ESTERASE DOMAIN-CONTAINING PROTEIN"/>
    <property type="match status" value="1"/>
</dbReference>
<name>A0A7Z0A977_9MICO</name>
<dbReference type="EMBL" id="JACBZP010000001">
    <property type="protein sequence ID" value="NYI66719.1"/>
    <property type="molecule type" value="Genomic_DNA"/>
</dbReference>
<protein>
    <submittedName>
        <fullName evidence="2">Lysophospholipase L1-like esterase</fullName>
    </submittedName>
</protein>
<sequence length="221" mass="23633">MVPIDPTSTVVFTGDSITDCGRRTAAEECPLGSGFPLLVAAEWAAKHPAAAPNWVNTGVSGDRIRELAARWTADVLERHPTHLTILIGINDVGRRYKTGDRTDIDEFRGTYAELLGTVAGVDLTLIEPFLVPALPELEQWREDLDPKRAVVRELAAEHGARLIRADDIFAKAAAKAPPSAWAPDGVHPTPGGHRLLAEAWLDGAEPGGVSTVAGVTAARDR</sequence>
<dbReference type="Proteomes" id="UP000539111">
    <property type="component" value="Unassembled WGS sequence"/>
</dbReference>
<keyword evidence="3" id="KW-1185">Reference proteome</keyword>
<evidence type="ECO:0000313" key="3">
    <source>
        <dbReference type="Proteomes" id="UP000539111"/>
    </source>
</evidence>
<proteinExistence type="predicted"/>
<evidence type="ECO:0000259" key="1">
    <source>
        <dbReference type="Pfam" id="PF13472"/>
    </source>
</evidence>
<feature type="domain" description="SGNH hydrolase-type esterase" evidence="1">
    <location>
        <begin position="13"/>
        <end position="195"/>
    </location>
</feature>
<dbReference type="PANTHER" id="PTHR30383">
    <property type="entry name" value="THIOESTERASE 1/PROTEASE 1/LYSOPHOSPHOLIPASE L1"/>
    <property type="match status" value="1"/>
</dbReference>
<dbReference type="Gene3D" id="3.40.50.1110">
    <property type="entry name" value="SGNH hydrolase"/>
    <property type="match status" value="1"/>
</dbReference>
<dbReference type="InterPro" id="IPR013830">
    <property type="entry name" value="SGNH_hydro"/>
</dbReference>
<organism evidence="2 3">
    <name type="scientific">Spelaeicoccus albus</name>
    <dbReference type="NCBI Taxonomy" id="1280376"/>
    <lineage>
        <taxon>Bacteria</taxon>
        <taxon>Bacillati</taxon>
        <taxon>Actinomycetota</taxon>
        <taxon>Actinomycetes</taxon>
        <taxon>Micrococcales</taxon>
        <taxon>Brevibacteriaceae</taxon>
        <taxon>Spelaeicoccus</taxon>
    </lineage>
</organism>
<evidence type="ECO:0000313" key="2">
    <source>
        <dbReference type="EMBL" id="NYI66719.1"/>
    </source>
</evidence>